<comment type="subunit">
    <text evidence="3">Homodimer.</text>
</comment>
<dbReference type="InterPro" id="IPR050859">
    <property type="entry name" value="Class-I_PLP-dep_aminotransf"/>
</dbReference>
<evidence type="ECO:0000256" key="5">
    <source>
        <dbReference type="ARBA" id="ARBA00022679"/>
    </source>
</evidence>
<name>A0A1I3VVG2_9BACL</name>
<dbReference type="CDD" id="cd00609">
    <property type="entry name" value="AAT_like"/>
    <property type="match status" value="1"/>
</dbReference>
<accession>A0A1I3VVG2</accession>
<dbReference type="Pfam" id="PF00155">
    <property type="entry name" value="Aminotran_1_2"/>
    <property type="match status" value="1"/>
</dbReference>
<dbReference type="FunFam" id="3.40.640.10:FF:000053">
    <property type="entry name" value="Aminotransferase, class I"/>
    <property type="match status" value="1"/>
</dbReference>
<evidence type="ECO:0000256" key="6">
    <source>
        <dbReference type="ARBA" id="ARBA00022898"/>
    </source>
</evidence>
<dbReference type="SUPFAM" id="SSF53383">
    <property type="entry name" value="PLP-dependent transferases"/>
    <property type="match status" value="1"/>
</dbReference>
<dbReference type="InterPro" id="IPR015422">
    <property type="entry name" value="PyrdxlP-dep_Trfase_small"/>
</dbReference>
<comment type="cofactor">
    <cofactor evidence="1">
        <name>pyridoxal 5'-phosphate</name>
        <dbReference type="ChEBI" id="CHEBI:597326"/>
    </cofactor>
</comment>
<feature type="domain" description="Aminotransferase class I/classII large" evidence="7">
    <location>
        <begin position="32"/>
        <end position="387"/>
    </location>
</feature>
<keyword evidence="9" id="KW-1185">Reference proteome</keyword>
<sequence>MEYSFSKSVEALSSSAVREILKLTQGNQVLSLAGGLPAEDSFPIAEMREAFDRSFDLGAKALQYGLTDGYLPLREWVAERMKQKQMNVGVDNMLLTTGSQQAVDLLCRVYLDEGDVVLVENPTYLAAVQLFQFRGIRAIPVDGDDEGMDLEDLAAKIAKYRPKMAYVIPTFANPTGKVWSMERRLGLLKQCKENNILILEDDPYGEIQFDGNAPYRSIFSLDEHPTDSCVVYTSTFSKIVAPGLRTGWAIGDTRVIQMMVKAKQAVDLQSSTIDQIALHQLLSQFDLESHIAKIRASYKERMEWMHELMTKQQWAGVTWEKPRGGMFLWVNLPENVDSEKLLALSVKEGVAFVPGKPFYAEEAKSNTIRLNYTLLNKEDTELAITRLGKALAQYQQQNQAVTQA</sequence>
<dbReference type="PANTHER" id="PTHR42790">
    <property type="entry name" value="AMINOTRANSFERASE"/>
    <property type="match status" value="1"/>
</dbReference>
<evidence type="ECO:0000256" key="2">
    <source>
        <dbReference type="ARBA" id="ARBA00007441"/>
    </source>
</evidence>
<keyword evidence="4" id="KW-0032">Aminotransferase</keyword>
<dbReference type="RefSeq" id="WP_092268773.1">
    <property type="nucleotide sequence ID" value="NZ_FORT01000007.1"/>
</dbReference>
<dbReference type="InterPro" id="IPR004839">
    <property type="entry name" value="Aminotransferase_I/II_large"/>
</dbReference>
<dbReference type="EMBL" id="FORT01000007">
    <property type="protein sequence ID" value="SFJ99182.1"/>
    <property type="molecule type" value="Genomic_DNA"/>
</dbReference>
<protein>
    <submittedName>
        <fullName evidence="8">2-aminoadipate transaminase</fullName>
    </submittedName>
</protein>
<dbReference type="PANTHER" id="PTHR42790:SF19">
    <property type="entry name" value="KYNURENINE_ALPHA-AMINOADIPATE AMINOTRANSFERASE, MITOCHONDRIAL"/>
    <property type="match status" value="1"/>
</dbReference>
<evidence type="ECO:0000256" key="1">
    <source>
        <dbReference type="ARBA" id="ARBA00001933"/>
    </source>
</evidence>
<dbReference type="GO" id="GO:0030170">
    <property type="term" value="F:pyridoxal phosphate binding"/>
    <property type="evidence" value="ECO:0007669"/>
    <property type="project" value="InterPro"/>
</dbReference>
<gene>
    <name evidence="8" type="ORF">SAMN05518846_107203</name>
</gene>
<comment type="similarity">
    <text evidence="2">Belongs to the class-I pyridoxal-phosphate-dependent aminotransferase family.</text>
</comment>
<dbReference type="InterPro" id="IPR015424">
    <property type="entry name" value="PyrdxlP-dep_Trfase"/>
</dbReference>
<dbReference type="GO" id="GO:1901605">
    <property type="term" value="P:alpha-amino acid metabolic process"/>
    <property type="evidence" value="ECO:0007669"/>
    <property type="project" value="TreeGrafter"/>
</dbReference>
<dbReference type="Gene3D" id="3.40.640.10">
    <property type="entry name" value="Type I PLP-dependent aspartate aminotransferase-like (Major domain)"/>
    <property type="match status" value="1"/>
</dbReference>
<evidence type="ECO:0000259" key="7">
    <source>
        <dbReference type="Pfam" id="PF00155"/>
    </source>
</evidence>
<dbReference type="GO" id="GO:0008483">
    <property type="term" value="F:transaminase activity"/>
    <property type="evidence" value="ECO:0007669"/>
    <property type="project" value="UniProtKB-KW"/>
</dbReference>
<dbReference type="AlphaFoldDB" id="A0A1I3VVG2"/>
<dbReference type="Gene3D" id="3.90.1150.10">
    <property type="entry name" value="Aspartate Aminotransferase, domain 1"/>
    <property type="match status" value="1"/>
</dbReference>
<dbReference type="InterPro" id="IPR015421">
    <property type="entry name" value="PyrdxlP-dep_Trfase_major"/>
</dbReference>
<evidence type="ECO:0000313" key="8">
    <source>
        <dbReference type="EMBL" id="SFJ99182.1"/>
    </source>
</evidence>
<dbReference type="Proteomes" id="UP000198915">
    <property type="component" value="Unassembled WGS sequence"/>
</dbReference>
<evidence type="ECO:0000256" key="4">
    <source>
        <dbReference type="ARBA" id="ARBA00022576"/>
    </source>
</evidence>
<reference evidence="9" key="1">
    <citation type="submission" date="2016-10" db="EMBL/GenBank/DDBJ databases">
        <authorList>
            <person name="Varghese N."/>
            <person name="Submissions S."/>
        </authorList>
    </citation>
    <scope>NUCLEOTIDE SEQUENCE [LARGE SCALE GENOMIC DNA]</scope>
    <source>
        <strain evidence="9">OK042</strain>
    </source>
</reference>
<evidence type="ECO:0000256" key="3">
    <source>
        <dbReference type="ARBA" id="ARBA00011738"/>
    </source>
</evidence>
<keyword evidence="6" id="KW-0663">Pyridoxal phosphate</keyword>
<proteinExistence type="inferred from homology"/>
<organism evidence="8 9">
    <name type="scientific">Brevibacillus centrosporus</name>
    <dbReference type="NCBI Taxonomy" id="54910"/>
    <lineage>
        <taxon>Bacteria</taxon>
        <taxon>Bacillati</taxon>
        <taxon>Bacillota</taxon>
        <taxon>Bacilli</taxon>
        <taxon>Bacillales</taxon>
        <taxon>Paenibacillaceae</taxon>
        <taxon>Brevibacillus</taxon>
    </lineage>
</organism>
<evidence type="ECO:0000313" key="9">
    <source>
        <dbReference type="Proteomes" id="UP000198915"/>
    </source>
</evidence>
<keyword evidence="5" id="KW-0808">Transferase</keyword>